<proteinExistence type="inferred from homology"/>
<dbReference type="Gene3D" id="3.50.30.30">
    <property type="match status" value="1"/>
</dbReference>
<reference evidence="6" key="1">
    <citation type="submission" date="2019-10" db="EMBL/GenBank/DDBJ databases">
        <title>Draft genome sequence of Panacibacter sp. KCS-6.</title>
        <authorList>
            <person name="Yim K.J."/>
        </authorList>
    </citation>
    <scope>NUCLEOTIDE SEQUENCE</scope>
    <source>
        <strain evidence="6">KCS-6</strain>
    </source>
</reference>
<dbReference type="Pfam" id="PF02225">
    <property type="entry name" value="PA"/>
    <property type="match status" value="1"/>
</dbReference>
<evidence type="ECO:0000259" key="3">
    <source>
        <dbReference type="Pfam" id="PF02225"/>
    </source>
</evidence>
<feature type="signal peptide" evidence="2">
    <location>
        <begin position="1"/>
        <end position="19"/>
    </location>
</feature>
<sequence length="739" mass="80695">MKNLYTSFFALLLGASVLAQTNTIKGFSKEAAAKQLALETQFDANLSAANIGNTIKELSVKPHHLGSQGGKEVIDNIYNKLVSYGFEAKKVDYKVLFPTPKTRVLEMTSPTVFKALLKEPALKEDLTSGQTDQLPSYNAWSADGDVTAQLVFVNYGLPADYETLERLGIDVKGKIVIAKYGRSWRGIKPKVAQEHGAIGCIIYSDPRDDGYYQGDVYPKGPFKNEFGVQRGSIMDMVIYPGDPLTPNIGATENAERISSHNNAPNLLKIPVLPISYHDAIPLLQALEGPVAPDGWRGALPFTYHIGPGKSTVHLKLAFEWNMVTCTDVIATIKGTQFPDEWVIRGNHHDAWVNGADDPISGQAALLEEAKAIGALLKTGWKPKRSLVYCAWDGEEPGLIGSTEWVEDNAKELQQKAVVYINSDGNERGFLDAGGSHALEPFMTEIAASITDPQTNISLLERAKAQAIINAGSVKAKKDAMAKTTLDLEALGSGSDFSSFLQHLGIPALNLGFGGEGGGGEYHSIYDSYDNYRRFKDPSFAYGVALSKTAGHAALRMAEAEVLPFDFRNLTITIQGYVKELMLITDNMRDETKTDNEIIKSNKYALATDTALHMSAPKPKSEVPFVDFSPIQNALAALQVSTDSLSIRWSAETITSSNLNSFNTGIFKAEQQLLLPKGLPRRSWYKHAIYAPGYYTGYGVKTLPGIREAIEQRNWKEAKDQIAAAAAAINQLSAYLNGIR</sequence>
<dbReference type="SUPFAM" id="SSF53187">
    <property type="entry name" value="Zn-dependent exopeptidases"/>
    <property type="match status" value="1"/>
</dbReference>
<evidence type="ECO:0000313" key="6">
    <source>
        <dbReference type="EMBL" id="NNV57096.1"/>
    </source>
</evidence>
<dbReference type="Pfam" id="PF04253">
    <property type="entry name" value="TFR_dimer"/>
    <property type="match status" value="1"/>
</dbReference>
<evidence type="ECO:0000256" key="2">
    <source>
        <dbReference type="SAM" id="SignalP"/>
    </source>
</evidence>
<dbReference type="CDD" id="cd02121">
    <property type="entry name" value="PA_GCPII_like"/>
    <property type="match status" value="1"/>
</dbReference>
<protein>
    <submittedName>
        <fullName evidence="6">M28 family peptidase</fullName>
    </submittedName>
</protein>
<evidence type="ECO:0000259" key="5">
    <source>
        <dbReference type="Pfam" id="PF04389"/>
    </source>
</evidence>
<dbReference type="FunFam" id="3.40.630.10:FF:000101">
    <property type="entry name" value="N-acetylated alpha-linked acidic dipeptidase like 1"/>
    <property type="match status" value="1"/>
</dbReference>
<dbReference type="SUPFAM" id="SSF47672">
    <property type="entry name" value="Transferrin receptor-like dimerisation domain"/>
    <property type="match status" value="1"/>
</dbReference>
<keyword evidence="2" id="KW-0732">Signal</keyword>
<dbReference type="Gene3D" id="3.40.630.10">
    <property type="entry name" value="Zn peptidases"/>
    <property type="match status" value="1"/>
</dbReference>
<feature type="domain" description="Peptidase M28" evidence="5">
    <location>
        <begin position="328"/>
        <end position="531"/>
    </location>
</feature>
<dbReference type="InterPro" id="IPR003137">
    <property type="entry name" value="PA_domain"/>
</dbReference>
<evidence type="ECO:0000256" key="1">
    <source>
        <dbReference type="ARBA" id="ARBA00005634"/>
    </source>
</evidence>
<dbReference type="AlphaFoldDB" id="A0A8J8JY89"/>
<dbReference type="InterPro" id="IPR007484">
    <property type="entry name" value="Peptidase_M28"/>
</dbReference>
<organism evidence="6 7">
    <name type="scientific">Limnovirga soli</name>
    <dbReference type="NCBI Taxonomy" id="2656915"/>
    <lineage>
        <taxon>Bacteria</taxon>
        <taxon>Pseudomonadati</taxon>
        <taxon>Bacteroidota</taxon>
        <taxon>Chitinophagia</taxon>
        <taxon>Chitinophagales</taxon>
        <taxon>Chitinophagaceae</taxon>
        <taxon>Limnovirga</taxon>
    </lineage>
</organism>
<evidence type="ECO:0000259" key="4">
    <source>
        <dbReference type="Pfam" id="PF04253"/>
    </source>
</evidence>
<feature type="chain" id="PRO_5035145661" evidence="2">
    <location>
        <begin position="20"/>
        <end position="739"/>
    </location>
</feature>
<dbReference type="Gene3D" id="1.20.930.40">
    <property type="entry name" value="Transferrin receptor-like, dimerisation domain"/>
    <property type="match status" value="1"/>
</dbReference>
<evidence type="ECO:0000313" key="7">
    <source>
        <dbReference type="Proteomes" id="UP000598971"/>
    </source>
</evidence>
<feature type="domain" description="PA" evidence="3">
    <location>
        <begin position="146"/>
        <end position="210"/>
    </location>
</feature>
<name>A0A8J8JY89_9BACT</name>
<dbReference type="SUPFAM" id="SSF52025">
    <property type="entry name" value="PA domain"/>
    <property type="match status" value="1"/>
</dbReference>
<dbReference type="RefSeq" id="WP_171609040.1">
    <property type="nucleotide sequence ID" value="NZ_WHPF01000012.1"/>
</dbReference>
<dbReference type="InterPro" id="IPR036757">
    <property type="entry name" value="TFR-like_dimer_dom_sf"/>
</dbReference>
<keyword evidence="7" id="KW-1185">Reference proteome</keyword>
<accession>A0A8J8JY89</accession>
<gene>
    <name evidence="6" type="ORF">GD597_16605</name>
</gene>
<dbReference type="InterPro" id="IPR039373">
    <property type="entry name" value="Peptidase_M28B"/>
</dbReference>
<comment type="similarity">
    <text evidence="1">Belongs to the peptidase M28 family. M28B subfamily.</text>
</comment>
<comment type="caution">
    <text evidence="6">The sequence shown here is derived from an EMBL/GenBank/DDBJ whole genome shotgun (WGS) entry which is preliminary data.</text>
</comment>
<dbReference type="Proteomes" id="UP000598971">
    <property type="component" value="Unassembled WGS sequence"/>
</dbReference>
<dbReference type="PANTHER" id="PTHR10404">
    <property type="entry name" value="N-ACETYLATED-ALPHA-LINKED ACIDIC DIPEPTIDASE"/>
    <property type="match status" value="1"/>
</dbReference>
<dbReference type="PANTHER" id="PTHR10404:SF46">
    <property type="entry name" value="VACUOLAR PROTEIN SORTING-ASSOCIATED PROTEIN 70"/>
    <property type="match status" value="1"/>
</dbReference>
<dbReference type="InterPro" id="IPR046450">
    <property type="entry name" value="PA_dom_sf"/>
</dbReference>
<dbReference type="InterPro" id="IPR007365">
    <property type="entry name" value="TFR-like_dimer_dom"/>
</dbReference>
<dbReference type="Pfam" id="PF04389">
    <property type="entry name" value="Peptidase_M28"/>
    <property type="match status" value="1"/>
</dbReference>
<dbReference type="EMBL" id="WHPF01000012">
    <property type="protein sequence ID" value="NNV57096.1"/>
    <property type="molecule type" value="Genomic_DNA"/>
</dbReference>
<feature type="domain" description="Transferrin receptor-like dimerisation" evidence="4">
    <location>
        <begin position="626"/>
        <end position="735"/>
    </location>
</feature>